<dbReference type="PROSITE" id="PS51471">
    <property type="entry name" value="FE2OG_OXY"/>
    <property type="match status" value="1"/>
</dbReference>
<dbReference type="GO" id="GO:0006307">
    <property type="term" value="P:DNA alkylation repair"/>
    <property type="evidence" value="ECO:0007669"/>
    <property type="project" value="InterPro"/>
</dbReference>
<dbReference type="OrthoDB" id="190276at2"/>
<dbReference type="AlphaFoldDB" id="A0A1Z9YX73"/>
<dbReference type="InterPro" id="IPR005123">
    <property type="entry name" value="Oxoglu/Fe-dep_dioxygenase_dom"/>
</dbReference>
<reference evidence="10 11" key="1">
    <citation type="submission" date="2017-05" db="EMBL/GenBank/DDBJ databases">
        <title>Acinetobacter populi ANC 5415 (= PBJ7), whole genome shotgun sequencing project.</title>
        <authorList>
            <person name="Nemec A."/>
            <person name="Radolfova-Krizova L."/>
        </authorList>
    </citation>
    <scope>NUCLEOTIDE SEQUENCE [LARGE SCALE GENOMIC DNA]</scope>
    <source>
        <strain evidence="10 11">PBJ7</strain>
    </source>
</reference>
<dbReference type="InterPro" id="IPR027450">
    <property type="entry name" value="AlkB-like"/>
</dbReference>
<name>A0A1Z9YX73_9GAMM</name>
<keyword evidence="2" id="KW-0479">Metal-binding</keyword>
<keyword evidence="3" id="KW-0227">DNA damage</keyword>
<keyword evidence="4" id="KW-0460">Magnesium</keyword>
<evidence type="ECO:0000256" key="2">
    <source>
        <dbReference type="ARBA" id="ARBA00022723"/>
    </source>
</evidence>
<protein>
    <submittedName>
        <fullName evidence="10">Alpha-ketoglutarate-dependent dioxygenase AlkB</fullName>
    </submittedName>
</protein>
<dbReference type="GO" id="GO:0051213">
    <property type="term" value="F:dioxygenase activity"/>
    <property type="evidence" value="ECO:0007669"/>
    <property type="project" value="UniProtKB-KW"/>
</dbReference>
<dbReference type="Pfam" id="PF13532">
    <property type="entry name" value="2OG-FeII_Oxy_2"/>
    <property type="match status" value="1"/>
</dbReference>
<dbReference type="InterPro" id="IPR032854">
    <property type="entry name" value="ALKBH3"/>
</dbReference>
<dbReference type="RefSeq" id="WP_087621160.1">
    <property type="nucleotide sequence ID" value="NZ_NEXX01000004.1"/>
</dbReference>
<organism evidence="10 11">
    <name type="scientific">Acinetobacter populi</name>
    <dbReference type="NCBI Taxonomy" id="1582270"/>
    <lineage>
        <taxon>Bacteria</taxon>
        <taxon>Pseudomonadati</taxon>
        <taxon>Pseudomonadota</taxon>
        <taxon>Gammaproteobacteria</taxon>
        <taxon>Moraxellales</taxon>
        <taxon>Moraxellaceae</taxon>
        <taxon>Acinetobacter</taxon>
    </lineage>
</organism>
<dbReference type="GO" id="GO:0016787">
    <property type="term" value="F:hydrolase activity"/>
    <property type="evidence" value="ECO:0007669"/>
    <property type="project" value="UniProtKB-ARBA"/>
</dbReference>
<evidence type="ECO:0000256" key="1">
    <source>
        <dbReference type="ARBA" id="ARBA00001954"/>
    </source>
</evidence>
<feature type="domain" description="Fe2OG dioxygenase" evidence="9">
    <location>
        <begin position="104"/>
        <end position="201"/>
    </location>
</feature>
<comment type="cofactor">
    <cofactor evidence="1">
        <name>Fe(2+)</name>
        <dbReference type="ChEBI" id="CHEBI:29033"/>
    </cofactor>
</comment>
<dbReference type="Proteomes" id="UP000196536">
    <property type="component" value="Unassembled WGS sequence"/>
</dbReference>
<dbReference type="GO" id="GO:0016705">
    <property type="term" value="F:oxidoreductase activity, acting on paired donors, with incorporation or reduction of molecular oxygen"/>
    <property type="evidence" value="ECO:0007669"/>
    <property type="project" value="UniProtKB-ARBA"/>
</dbReference>
<evidence type="ECO:0000256" key="6">
    <source>
        <dbReference type="ARBA" id="ARBA00023002"/>
    </source>
</evidence>
<dbReference type="SUPFAM" id="SSF51197">
    <property type="entry name" value="Clavaminate synthase-like"/>
    <property type="match status" value="1"/>
</dbReference>
<accession>A0A1Z9YX73</accession>
<evidence type="ECO:0000259" key="9">
    <source>
        <dbReference type="PROSITE" id="PS51471"/>
    </source>
</evidence>
<dbReference type="PANTHER" id="PTHR31212:SF4">
    <property type="entry name" value="ALPHA-KETOGLUTARATE-DEPENDENT DIOXYGENASE ALKB HOMOLOG 3"/>
    <property type="match status" value="1"/>
</dbReference>
<dbReference type="InterPro" id="IPR037151">
    <property type="entry name" value="AlkB-like_sf"/>
</dbReference>
<comment type="caution">
    <text evidence="10">The sequence shown here is derived from an EMBL/GenBank/DDBJ whole genome shotgun (WGS) entry which is preliminary data.</text>
</comment>
<evidence type="ECO:0000256" key="8">
    <source>
        <dbReference type="ARBA" id="ARBA00023204"/>
    </source>
</evidence>
<evidence type="ECO:0000256" key="3">
    <source>
        <dbReference type="ARBA" id="ARBA00022763"/>
    </source>
</evidence>
<evidence type="ECO:0000313" key="11">
    <source>
        <dbReference type="Proteomes" id="UP000196536"/>
    </source>
</evidence>
<dbReference type="PANTHER" id="PTHR31212">
    <property type="entry name" value="ALPHA-KETOGLUTARATE-DEPENDENT DIOXYGENASE ALKB HOMOLOG 3"/>
    <property type="match status" value="1"/>
</dbReference>
<dbReference type="FunFam" id="2.60.120.590:FF:000004">
    <property type="entry name" value="DNA oxidative demethylase ALKBH2"/>
    <property type="match status" value="1"/>
</dbReference>
<keyword evidence="11" id="KW-1185">Reference proteome</keyword>
<dbReference type="Gene3D" id="2.60.120.590">
    <property type="entry name" value="Alpha-ketoglutarate-dependent dioxygenase AlkB-like"/>
    <property type="match status" value="1"/>
</dbReference>
<dbReference type="GO" id="GO:0046872">
    <property type="term" value="F:metal ion binding"/>
    <property type="evidence" value="ECO:0007669"/>
    <property type="project" value="UniProtKB-KW"/>
</dbReference>
<sequence length="202" mass="23313">MTLDLFAPEPQRNILPFDGDVEDFGLILSAQQAEQDLHYMLQHLAWQHDQAHLHGKHYITARQVAWYGDASFQYVYSGVARQAMPWDPVILKLKQQVEDLLGLSFNSCLANLYEDGTQAMGWHSDQDRSLGQHCTIASLSFGATRKFAFRHIHRHDKVEILLQSGQLIVMRGQTQQFWQHRITPTTKVITPRINLTFRQFLA</sequence>
<dbReference type="EMBL" id="NEXX01000004">
    <property type="protein sequence ID" value="OUY06800.1"/>
    <property type="molecule type" value="Genomic_DNA"/>
</dbReference>
<keyword evidence="6" id="KW-0560">Oxidoreductase</keyword>
<evidence type="ECO:0000256" key="5">
    <source>
        <dbReference type="ARBA" id="ARBA00022964"/>
    </source>
</evidence>
<evidence type="ECO:0000313" key="10">
    <source>
        <dbReference type="EMBL" id="OUY06800.1"/>
    </source>
</evidence>
<evidence type="ECO:0000256" key="4">
    <source>
        <dbReference type="ARBA" id="ARBA00022842"/>
    </source>
</evidence>
<evidence type="ECO:0000256" key="7">
    <source>
        <dbReference type="ARBA" id="ARBA00023004"/>
    </source>
</evidence>
<keyword evidence="7" id="KW-0408">Iron</keyword>
<dbReference type="GO" id="GO:0140097">
    <property type="term" value="F:catalytic activity, acting on DNA"/>
    <property type="evidence" value="ECO:0007669"/>
    <property type="project" value="UniProtKB-ARBA"/>
</dbReference>
<keyword evidence="8" id="KW-0234">DNA repair</keyword>
<dbReference type="GO" id="GO:0032451">
    <property type="term" value="F:demethylase activity"/>
    <property type="evidence" value="ECO:0007669"/>
    <property type="project" value="UniProtKB-ARBA"/>
</dbReference>
<keyword evidence="5 10" id="KW-0223">Dioxygenase</keyword>
<proteinExistence type="predicted"/>
<gene>
    <name evidence="10" type="ORF">CAP51_12550</name>
</gene>